<dbReference type="NCBIfam" id="NF038402">
    <property type="entry name" value="TroA_like"/>
    <property type="match status" value="1"/>
</dbReference>
<feature type="domain" description="Fe/B12 periplasmic-binding" evidence="2">
    <location>
        <begin position="3"/>
        <end position="272"/>
    </location>
</feature>
<reference evidence="3 4" key="1">
    <citation type="submission" date="2018-06" db="EMBL/GenBank/DDBJ databases">
        <title>Extensive metabolic versatility and redundancy in microbially diverse, dynamic hydrothermal sediments.</title>
        <authorList>
            <person name="Dombrowski N."/>
            <person name="Teske A."/>
            <person name="Baker B.J."/>
        </authorList>
    </citation>
    <scope>NUCLEOTIDE SEQUENCE [LARGE SCALE GENOMIC DNA]</scope>
    <source>
        <strain evidence="3">B20_G2</strain>
    </source>
</reference>
<protein>
    <recommendedName>
        <fullName evidence="2">Fe/B12 periplasmic-binding domain-containing protein</fullName>
    </recommendedName>
</protein>
<dbReference type="PANTHER" id="PTHR30535">
    <property type="entry name" value="VITAMIN B12-BINDING PROTEIN"/>
    <property type="match status" value="1"/>
</dbReference>
<evidence type="ECO:0000259" key="2">
    <source>
        <dbReference type="PROSITE" id="PS50983"/>
    </source>
</evidence>
<name>A0A497F378_9CREN</name>
<dbReference type="Proteomes" id="UP000269499">
    <property type="component" value="Unassembled WGS sequence"/>
</dbReference>
<gene>
    <name evidence="3" type="ORF">DRJ26_03485</name>
</gene>
<sequence>MKRIAALTSDSAQVSIALGMKDAIVGITKYAAGDPWAPNVTVIGSSFKPNIEAIIATEPDVVITYVRWPKPEALEEKLEPLGIKVIRLDLYKIDKLFTEVKLLGLLVNKTDRAEELVSYWEGIVETIKSRVKDIPAEERVRVYIEGYRDYVAAGPGSGWDELLKLAGGINVFADSPVTYPKVSPEAVIEKNPDVIIKAVSASKFQPYGAVDPSPLVAIRAEIMARPGWSEIKAVKDGRVYVICSDMLHDTFGLVAELVYIAKTLYPDVFSDLDPVALHRQFLEDLLGVPYVGIWVYPTD</sequence>
<dbReference type="Gene3D" id="3.40.50.1980">
    <property type="entry name" value="Nitrogenase molybdenum iron protein domain"/>
    <property type="match status" value="2"/>
</dbReference>
<dbReference type="InterPro" id="IPR002491">
    <property type="entry name" value="ABC_transptr_periplasmic_BD"/>
</dbReference>
<keyword evidence="1" id="KW-0732">Signal</keyword>
<dbReference type="PANTHER" id="PTHR30535:SF34">
    <property type="entry name" value="MOLYBDATE-BINDING PROTEIN MOLA"/>
    <property type="match status" value="1"/>
</dbReference>
<dbReference type="SUPFAM" id="SSF53807">
    <property type="entry name" value="Helical backbone' metal receptor"/>
    <property type="match status" value="1"/>
</dbReference>
<evidence type="ECO:0000313" key="4">
    <source>
        <dbReference type="Proteomes" id="UP000269499"/>
    </source>
</evidence>
<dbReference type="PROSITE" id="PS50983">
    <property type="entry name" value="FE_B12_PBP"/>
    <property type="match status" value="1"/>
</dbReference>
<evidence type="ECO:0000313" key="3">
    <source>
        <dbReference type="EMBL" id="RLE53340.1"/>
    </source>
</evidence>
<organism evidence="3 4">
    <name type="scientific">Thermoproteota archaeon</name>
    <dbReference type="NCBI Taxonomy" id="2056631"/>
    <lineage>
        <taxon>Archaea</taxon>
        <taxon>Thermoproteota</taxon>
    </lineage>
</organism>
<dbReference type="InterPro" id="IPR054828">
    <property type="entry name" value="Vit_B12_bind_prot"/>
</dbReference>
<dbReference type="AlphaFoldDB" id="A0A497F378"/>
<dbReference type="InterPro" id="IPR050902">
    <property type="entry name" value="ABC_Transporter_SBP"/>
</dbReference>
<dbReference type="Pfam" id="PF01497">
    <property type="entry name" value="Peripla_BP_2"/>
    <property type="match status" value="1"/>
</dbReference>
<dbReference type="EMBL" id="QMRA01000071">
    <property type="protein sequence ID" value="RLE53340.1"/>
    <property type="molecule type" value="Genomic_DNA"/>
</dbReference>
<comment type="caution">
    <text evidence="3">The sequence shown here is derived from an EMBL/GenBank/DDBJ whole genome shotgun (WGS) entry which is preliminary data.</text>
</comment>
<accession>A0A497F378</accession>
<proteinExistence type="predicted"/>
<evidence type="ECO:0000256" key="1">
    <source>
        <dbReference type="ARBA" id="ARBA00022729"/>
    </source>
</evidence>